<accession>A0A146F1Y6</accession>
<dbReference type="Proteomes" id="UP000075230">
    <property type="component" value="Unassembled WGS sequence"/>
</dbReference>
<dbReference type="EMBL" id="BCWF01000006">
    <property type="protein sequence ID" value="GAT19803.1"/>
    <property type="molecule type" value="Genomic_DNA"/>
</dbReference>
<reference evidence="3" key="2">
    <citation type="submission" date="2016-02" db="EMBL/GenBank/DDBJ databases">
        <title>Genome sequencing of Aspergillus luchuensis NBRC 4314.</title>
        <authorList>
            <person name="Yamada O."/>
        </authorList>
    </citation>
    <scope>NUCLEOTIDE SEQUENCE [LARGE SCALE GENOMIC DNA]</scope>
    <source>
        <strain evidence="3">RIB 2604</strain>
    </source>
</reference>
<feature type="compositionally biased region" description="Polar residues" evidence="1">
    <location>
        <begin position="57"/>
        <end position="78"/>
    </location>
</feature>
<dbReference type="AlphaFoldDB" id="A0A146F1Y6"/>
<evidence type="ECO:0000256" key="1">
    <source>
        <dbReference type="SAM" id="MobiDB-lite"/>
    </source>
</evidence>
<comment type="caution">
    <text evidence="2">The sequence shown here is derived from an EMBL/GenBank/DDBJ whole genome shotgun (WGS) entry which is preliminary data.</text>
</comment>
<protein>
    <submittedName>
        <fullName evidence="2">UV-damaged DNA binding protein</fullName>
    </submittedName>
</protein>
<proteinExistence type="predicted"/>
<organism evidence="2 3">
    <name type="scientific">Aspergillus kawachii</name>
    <name type="common">White koji mold</name>
    <name type="synonym">Aspergillus awamori var. kawachi</name>
    <dbReference type="NCBI Taxonomy" id="1069201"/>
    <lineage>
        <taxon>Eukaryota</taxon>
        <taxon>Fungi</taxon>
        <taxon>Dikarya</taxon>
        <taxon>Ascomycota</taxon>
        <taxon>Pezizomycotina</taxon>
        <taxon>Eurotiomycetes</taxon>
        <taxon>Eurotiomycetidae</taxon>
        <taxon>Eurotiales</taxon>
        <taxon>Aspergillaceae</taxon>
        <taxon>Aspergillus</taxon>
        <taxon>Aspergillus subgen. Circumdati</taxon>
    </lineage>
</organism>
<name>A0A146F1Y6_ASPKA</name>
<sequence length="78" mass="9089">MPNRHACNKGRIVSPMWITRSRYIQTRQIALRVEWRRDTRQNAAQMNDGSRPMHQVNRIQSQDKALTPQGSTAEIDQS</sequence>
<feature type="region of interest" description="Disordered" evidence="1">
    <location>
        <begin position="42"/>
        <end position="78"/>
    </location>
</feature>
<evidence type="ECO:0000313" key="3">
    <source>
        <dbReference type="Proteomes" id="UP000075230"/>
    </source>
</evidence>
<reference evidence="2 3" key="1">
    <citation type="journal article" date="2016" name="DNA Res.">
        <title>Genome sequence of Aspergillus luchuensis NBRC 4314.</title>
        <authorList>
            <person name="Yamada O."/>
            <person name="Machida M."/>
            <person name="Hosoyama A."/>
            <person name="Goto M."/>
            <person name="Takahashi T."/>
            <person name="Futagami T."/>
            <person name="Yamagata Y."/>
            <person name="Takeuchi M."/>
            <person name="Kobayashi T."/>
            <person name="Koike H."/>
            <person name="Abe K."/>
            <person name="Asai K."/>
            <person name="Arita M."/>
            <person name="Fujita N."/>
            <person name="Fukuda K."/>
            <person name="Higa K."/>
            <person name="Horikawa H."/>
            <person name="Ishikawa T."/>
            <person name="Jinno K."/>
            <person name="Kato Y."/>
            <person name="Kirimura K."/>
            <person name="Mizutani O."/>
            <person name="Nakasone K."/>
            <person name="Sano M."/>
            <person name="Shiraishi Y."/>
            <person name="Tsukahara M."/>
            <person name="Gomi K."/>
        </authorList>
    </citation>
    <scope>NUCLEOTIDE SEQUENCE [LARGE SCALE GENOMIC DNA]</scope>
    <source>
        <strain evidence="2 3">RIB 2604</strain>
    </source>
</reference>
<gene>
    <name evidence="2" type="ORF">RIB2604_00603850</name>
</gene>
<evidence type="ECO:0000313" key="2">
    <source>
        <dbReference type="EMBL" id="GAT19803.1"/>
    </source>
</evidence>